<keyword evidence="1" id="KW-1003">Cell membrane</keyword>
<gene>
    <name evidence="6" type="ORF">psyc5s11_21230</name>
</gene>
<keyword evidence="2 5" id="KW-0812">Transmembrane</keyword>
<evidence type="ECO:0000256" key="5">
    <source>
        <dbReference type="SAM" id="Phobius"/>
    </source>
</evidence>
<reference evidence="7" key="1">
    <citation type="submission" date="2021-07" db="EMBL/GenBank/DDBJ databases">
        <title>Complete genome sequencing of a Clostridium isolate.</title>
        <authorList>
            <person name="Ueki A."/>
            <person name="Tonouchi A."/>
        </authorList>
    </citation>
    <scope>NUCLEOTIDE SEQUENCE [LARGE SCALE GENOMIC DNA]</scope>
    <source>
        <strain evidence="7">C5S11</strain>
    </source>
</reference>
<feature type="transmembrane region" description="Helical" evidence="5">
    <location>
        <begin position="130"/>
        <end position="149"/>
    </location>
</feature>
<name>A0ABM7T2A5_9CLOT</name>
<dbReference type="PANTHER" id="PTHR35529:SF2">
    <property type="entry name" value="SPORULATION PROTEIN YTAF-RELATED"/>
    <property type="match status" value="1"/>
</dbReference>
<accession>A0ABM7T2A5</accession>
<dbReference type="RefSeq" id="WP_224037581.1">
    <property type="nucleotide sequence ID" value="NZ_AP024849.1"/>
</dbReference>
<evidence type="ECO:0000256" key="3">
    <source>
        <dbReference type="ARBA" id="ARBA00022989"/>
    </source>
</evidence>
<feature type="transmembrane region" description="Helical" evidence="5">
    <location>
        <begin position="6"/>
        <end position="26"/>
    </location>
</feature>
<evidence type="ECO:0000256" key="1">
    <source>
        <dbReference type="ARBA" id="ARBA00022475"/>
    </source>
</evidence>
<keyword evidence="4 5" id="KW-0472">Membrane</keyword>
<feature type="transmembrane region" description="Helical" evidence="5">
    <location>
        <begin position="38"/>
        <end position="59"/>
    </location>
</feature>
<evidence type="ECO:0000313" key="7">
    <source>
        <dbReference type="Proteomes" id="UP000824633"/>
    </source>
</evidence>
<keyword evidence="3 5" id="KW-1133">Transmembrane helix</keyword>
<dbReference type="EMBL" id="AP024849">
    <property type="protein sequence ID" value="BCZ46056.1"/>
    <property type="molecule type" value="Genomic_DNA"/>
</dbReference>
<protein>
    <submittedName>
        <fullName evidence="6">Sporulation protein</fullName>
    </submittedName>
</protein>
<evidence type="ECO:0000313" key="6">
    <source>
        <dbReference type="EMBL" id="BCZ46056.1"/>
    </source>
</evidence>
<feature type="transmembrane region" description="Helical" evidence="5">
    <location>
        <begin position="187"/>
        <end position="203"/>
    </location>
</feature>
<proteinExistence type="predicted"/>
<dbReference type="Proteomes" id="UP000824633">
    <property type="component" value="Chromosome"/>
</dbReference>
<dbReference type="InterPro" id="IPR003810">
    <property type="entry name" value="Mntp/YtaF"/>
</dbReference>
<evidence type="ECO:0000256" key="2">
    <source>
        <dbReference type="ARBA" id="ARBA00022692"/>
    </source>
</evidence>
<sequence length="207" mass="23472">MIFLSPLLLSISLSLITLTISSSYGIKKIYLSNSRTILLAILTSIGTFISMYIGKLILYLLKPELGNIFGGILLSFIGIYFIVEYIRLEEKRSGYDTSYYFEGSLKYKNISENPRTIISDKSNHILIKECFNISIVLMLNTFFICFAASITGVSISLSVLFNFILTLVSVYLGYFNSNIYISKWFNRYSNLISGVILIIWGIVETFV</sequence>
<feature type="transmembrane region" description="Helical" evidence="5">
    <location>
        <begin position="65"/>
        <end position="83"/>
    </location>
</feature>
<organism evidence="6 7">
    <name type="scientific">Clostridium gelidum</name>
    <dbReference type="NCBI Taxonomy" id="704125"/>
    <lineage>
        <taxon>Bacteria</taxon>
        <taxon>Bacillati</taxon>
        <taxon>Bacillota</taxon>
        <taxon>Clostridia</taxon>
        <taxon>Eubacteriales</taxon>
        <taxon>Clostridiaceae</taxon>
        <taxon>Clostridium</taxon>
    </lineage>
</organism>
<evidence type="ECO:0000256" key="4">
    <source>
        <dbReference type="ARBA" id="ARBA00023136"/>
    </source>
</evidence>
<feature type="transmembrane region" description="Helical" evidence="5">
    <location>
        <begin position="155"/>
        <end position="175"/>
    </location>
</feature>
<dbReference type="PANTHER" id="PTHR35529">
    <property type="entry name" value="MANGANESE EFFLUX PUMP MNTP-RELATED"/>
    <property type="match status" value="1"/>
</dbReference>
<keyword evidence="7" id="KW-1185">Reference proteome</keyword>